<feature type="signal peptide" evidence="2">
    <location>
        <begin position="1"/>
        <end position="16"/>
    </location>
</feature>
<reference evidence="3" key="1">
    <citation type="submission" date="2021-01" db="EMBL/GenBank/DDBJ databases">
        <title>A chromosome-scale assembly of European eel, Anguilla anguilla.</title>
        <authorList>
            <person name="Henkel C."/>
            <person name="Jong-Raadsen S.A."/>
            <person name="Dufour S."/>
            <person name="Weltzien F.-A."/>
            <person name="Palstra A.P."/>
            <person name="Pelster B."/>
            <person name="Spaink H.P."/>
            <person name="Van Den Thillart G.E."/>
            <person name="Jansen H."/>
            <person name="Zahm M."/>
            <person name="Klopp C."/>
            <person name="Cedric C."/>
            <person name="Louis A."/>
            <person name="Berthelot C."/>
            <person name="Parey E."/>
            <person name="Roest Crollius H."/>
            <person name="Montfort J."/>
            <person name="Robinson-Rechavi M."/>
            <person name="Bucao C."/>
            <person name="Bouchez O."/>
            <person name="Gislard M."/>
            <person name="Lluch J."/>
            <person name="Milhes M."/>
            <person name="Lampietro C."/>
            <person name="Lopez Roques C."/>
            <person name="Donnadieu C."/>
            <person name="Braasch I."/>
            <person name="Desvignes T."/>
            <person name="Postlethwait J."/>
            <person name="Bobe J."/>
            <person name="Guiguen Y."/>
            <person name="Dirks R."/>
        </authorList>
    </citation>
    <scope>NUCLEOTIDE SEQUENCE</scope>
    <source>
        <strain evidence="3">Tag_6206</strain>
        <tissue evidence="3">Liver</tissue>
    </source>
</reference>
<evidence type="ECO:0000313" key="4">
    <source>
        <dbReference type="Proteomes" id="UP001044222"/>
    </source>
</evidence>
<evidence type="ECO:0000313" key="3">
    <source>
        <dbReference type="EMBL" id="KAG5852308.1"/>
    </source>
</evidence>
<feature type="compositionally biased region" description="Pro residues" evidence="1">
    <location>
        <begin position="26"/>
        <end position="35"/>
    </location>
</feature>
<feature type="chain" id="PRO_5039140344" description="TNFR-Cys domain-containing protein" evidence="2">
    <location>
        <begin position="17"/>
        <end position="137"/>
    </location>
</feature>
<comment type="caution">
    <text evidence="3">The sequence shown here is derived from an EMBL/GenBank/DDBJ whole genome shotgun (WGS) entry which is preliminary data.</text>
</comment>
<organism evidence="3 4">
    <name type="scientific">Anguilla anguilla</name>
    <name type="common">European freshwater eel</name>
    <name type="synonym">Muraena anguilla</name>
    <dbReference type="NCBI Taxonomy" id="7936"/>
    <lineage>
        <taxon>Eukaryota</taxon>
        <taxon>Metazoa</taxon>
        <taxon>Chordata</taxon>
        <taxon>Craniata</taxon>
        <taxon>Vertebrata</taxon>
        <taxon>Euteleostomi</taxon>
        <taxon>Actinopterygii</taxon>
        <taxon>Neopterygii</taxon>
        <taxon>Teleostei</taxon>
        <taxon>Anguilliformes</taxon>
        <taxon>Anguillidae</taxon>
        <taxon>Anguilla</taxon>
    </lineage>
</organism>
<sequence length="137" mass="14932">MSAESTCLFSSHLVLCSLFLPGLPPQLQPPGPARPSPASQSAVQLCRRSQRNPFQRHAKPDPRTPPHQPSRSLLQACPGSYRIPSSTTPSRIPDHLLTNPHGPCFKPALKETKGGAMRDPCEKCQICESGIECQRVT</sequence>
<evidence type="ECO:0008006" key="5">
    <source>
        <dbReference type="Google" id="ProtNLM"/>
    </source>
</evidence>
<accession>A0A9D3MT92</accession>
<protein>
    <recommendedName>
        <fullName evidence="5">TNFR-Cys domain-containing protein</fullName>
    </recommendedName>
</protein>
<name>A0A9D3MT92_ANGAN</name>
<feature type="compositionally biased region" description="Basic residues" evidence="1">
    <location>
        <begin position="48"/>
        <end position="57"/>
    </location>
</feature>
<dbReference type="Proteomes" id="UP001044222">
    <property type="component" value="Unassembled WGS sequence"/>
</dbReference>
<gene>
    <name evidence="3" type="ORF">ANANG_G00061010</name>
</gene>
<proteinExistence type="predicted"/>
<keyword evidence="2" id="KW-0732">Signal</keyword>
<keyword evidence="4" id="KW-1185">Reference proteome</keyword>
<evidence type="ECO:0000256" key="1">
    <source>
        <dbReference type="SAM" id="MobiDB-lite"/>
    </source>
</evidence>
<dbReference type="EMBL" id="JAFIRN010000003">
    <property type="protein sequence ID" value="KAG5852308.1"/>
    <property type="molecule type" value="Genomic_DNA"/>
</dbReference>
<dbReference type="AlphaFoldDB" id="A0A9D3MT92"/>
<evidence type="ECO:0000256" key="2">
    <source>
        <dbReference type="SAM" id="SignalP"/>
    </source>
</evidence>
<feature type="region of interest" description="Disordered" evidence="1">
    <location>
        <begin position="26"/>
        <end position="78"/>
    </location>
</feature>